<comment type="subcellular location">
    <subcellularLocation>
        <location evidence="1">Cell membrane</location>
        <topology evidence="1">Multi-pass membrane protein</topology>
    </subcellularLocation>
</comment>
<proteinExistence type="predicted"/>
<evidence type="ECO:0000256" key="7">
    <source>
        <dbReference type="SAM" id="Phobius"/>
    </source>
</evidence>
<feature type="non-terminal residue" evidence="8">
    <location>
        <position position="1"/>
    </location>
</feature>
<evidence type="ECO:0000256" key="2">
    <source>
        <dbReference type="ARBA" id="ARBA00022448"/>
    </source>
</evidence>
<dbReference type="AlphaFoldDB" id="W1YIU8"/>
<evidence type="ECO:0000256" key="6">
    <source>
        <dbReference type="ARBA" id="ARBA00023136"/>
    </source>
</evidence>
<keyword evidence="2" id="KW-0813">Transport</keyword>
<organism evidence="8">
    <name type="scientific">human gut metagenome</name>
    <dbReference type="NCBI Taxonomy" id="408170"/>
    <lineage>
        <taxon>unclassified sequences</taxon>
        <taxon>metagenomes</taxon>
        <taxon>organismal metagenomes</taxon>
    </lineage>
</organism>
<dbReference type="EMBL" id="AZMM01004415">
    <property type="protein sequence ID" value="ETJ41660.1"/>
    <property type="molecule type" value="Genomic_DNA"/>
</dbReference>
<dbReference type="Pfam" id="PF02028">
    <property type="entry name" value="BCCT"/>
    <property type="match status" value="1"/>
</dbReference>
<sequence length="59" mass="6377">LALFAIILLLTGGLNAIKNISVAASFPFLFILAAICYSLQKVLKADLKLKEKGKSIDKK</sequence>
<evidence type="ECO:0000313" key="8">
    <source>
        <dbReference type="EMBL" id="ETJ41660.1"/>
    </source>
</evidence>
<evidence type="ECO:0000256" key="1">
    <source>
        <dbReference type="ARBA" id="ARBA00004651"/>
    </source>
</evidence>
<dbReference type="InterPro" id="IPR000060">
    <property type="entry name" value="BCCT_transptr"/>
</dbReference>
<dbReference type="GO" id="GO:0022857">
    <property type="term" value="F:transmembrane transporter activity"/>
    <property type="evidence" value="ECO:0007669"/>
    <property type="project" value="InterPro"/>
</dbReference>
<keyword evidence="6 7" id="KW-0472">Membrane</keyword>
<keyword evidence="4 7" id="KW-0812">Transmembrane</keyword>
<comment type="caution">
    <text evidence="8">The sequence shown here is derived from an EMBL/GenBank/DDBJ whole genome shotgun (WGS) entry which is preliminary data.</text>
</comment>
<dbReference type="GO" id="GO:0005886">
    <property type="term" value="C:plasma membrane"/>
    <property type="evidence" value="ECO:0007669"/>
    <property type="project" value="UniProtKB-SubCell"/>
</dbReference>
<evidence type="ECO:0000256" key="4">
    <source>
        <dbReference type="ARBA" id="ARBA00022692"/>
    </source>
</evidence>
<feature type="transmembrane region" description="Helical" evidence="7">
    <location>
        <begin position="26"/>
        <end position="43"/>
    </location>
</feature>
<protein>
    <submittedName>
        <fullName evidence="8">Uncharacterized protein</fullName>
    </submittedName>
</protein>
<gene>
    <name evidence="8" type="ORF">Q604_UNBC04415G0002</name>
</gene>
<evidence type="ECO:0000256" key="5">
    <source>
        <dbReference type="ARBA" id="ARBA00022989"/>
    </source>
</evidence>
<name>W1YIU8_9ZZZZ</name>
<keyword evidence="3" id="KW-1003">Cell membrane</keyword>
<reference evidence="8" key="1">
    <citation type="submission" date="2013-12" db="EMBL/GenBank/DDBJ databases">
        <title>A Varibaculum cambriense genome reconstructed from a premature infant gut community with otherwise low bacterial novelty that shifts toward anaerobic metabolism during the third week of life.</title>
        <authorList>
            <person name="Brown C.T."/>
            <person name="Sharon I."/>
            <person name="Thomas B.C."/>
            <person name="Castelle C.J."/>
            <person name="Morowitz M.J."/>
            <person name="Banfield J.F."/>
        </authorList>
    </citation>
    <scope>NUCLEOTIDE SEQUENCE</scope>
</reference>
<accession>W1YIU8</accession>
<evidence type="ECO:0000256" key="3">
    <source>
        <dbReference type="ARBA" id="ARBA00022475"/>
    </source>
</evidence>
<keyword evidence="5 7" id="KW-1133">Transmembrane helix</keyword>